<gene>
    <name evidence="4" type="ORF">RFULGI_LOCUS5503</name>
</gene>
<comment type="caution">
    <text evidence="4">The sequence shown here is derived from an EMBL/GenBank/DDBJ whole genome shotgun (WGS) entry which is preliminary data.</text>
</comment>
<evidence type="ECO:0000313" key="4">
    <source>
        <dbReference type="EMBL" id="CAG8572151.1"/>
    </source>
</evidence>
<comment type="similarity">
    <text evidence="1 2">Belongs to the small heat shock protein (HSP20) family.</text>
</comment>
<name>A0A9N9BN22_9GLOM</name>
<proteinExistence type="inferred from homology"/>
<evidence type="ECO:0000313" key="5">
    <source>
        <dbReference type="Proteomes" id="UP000789396"/>
    </source>
</evidence>
<dbReference type="SUPFAM" id="SSF49764">
    <property type="entry name" value="HSP20-like chaperones"/>
    <property type="match status" value="1"/>
</dbReference>
<dbReference type="InterPro" id="IPR002068">
    <property type="entry name" value="A-crystallin/Hsp20_dom"/>
</dbReference>
<sequence length="147" mass="16849">MALTSFGSFGPRVGSLTTRDPYYWGDTFYDDAFSHLRRDVDRILNDFRTDTFNTGRWSPTTYRSDLTFQPRVDVPKENINLDIRGDNLIISGESSSDDSCDSATGYRSIALPFNVNTEKAEARYDRGVLEIKLPYEDNVSRRRINIT</sequence>
<feature type="domain" description="SHSP" evidence="3">
    <location>
        <begin position="42"/>
        <end position="147"/>
    </location>
</feature>
<protein>
    <submittedName>
        <fullName evidence="4">18624_t:CDS:1</fullName>
    </submittedName>
</protein>
<dbReference type="AlphaFoldDB" id="A0A9N9BN22"/>
<dbReference type="Gene3D" id="2.60.40.790">
    <property type="match status" value="1"/>
</dbReference>
<evidence type="ECO:0000259" key="3">
    <source>
        <dbReference type="PROSITE" id="PS01031"/>
    </source>
</evidence>
<keyword evidence="5" id="KW-1185">Reference proteome</keyword>
<dbReference type="Pfam" id="PF00011">
    <property type="entry name" value="HSP20"/>
    <property type="match status" value="1"/>
</dbReference>
<evidence type="ECO:0000256" key="2">
    <source>
        <dbReference type="RuleBase" id="RU003616"/>
    </source>
</evidence>
<organism evidence="4 5">
    <name type="scientific">Racocetra fulgida</name>
    <dbReference type="NCBI Taxonomy" id="60492"/>
    <lineage>
        <taxon>Eukaryota</taxon>
        <taxon>Fungi</taxon>
        <taxon>Fungi incertae sedis</taxon>
        <taxon>Mucoromycota</taxon>
        <taxon>Glomeromycotina</taxon>
        <taxon>Glomeromycetes</taxon>
        <taxon>Diversisporales</taxon>
        <taxon>Gigasporaceae</taxon>
        <taxon>Racocetra</taxon>
    </lineage>
</organism>
<dbReference type="InterPro" id="IPR008978">
    <property type="entry name" value="HSP20-like_chaperone"/>
</dbReference>
<dbReference type="EMBL" id="CAJVPZ010006315">
    <property type="protein sequence ID" value="CAG8572151.1"/>
    <property type="molecule type" value="Genomic_DNA"/>
</dbReference>
<accession>A0A9N9BN22</accession>
<dbReference type="PROSITE" id="PS01031">
    <property type="entry name" value="SHSP"/>
    <property type="match status" value="1"/>
</dbReference>
<evidence type="ECO:0000256" key="1">
    <source>
        <dbReference type="PROSITE-ProRule" id="PRU00285"/>
    </source>
</evidence>
<dbReference type="OrthoDB" id="1431247at2759"/>
<dbReference type="CDD" id="cd06464">
    <property type="entry name" value="ACD_sHsps-like"/>
    <property type="match status" value="1"/>
</dbReference>
<dbReference type="Proteomes" id="UP000789396">
    <property type="component" value="Unassembled WGS sequence"/>
</dbReference>
<reference evidence="4" key="1">
    <citation type="submission" date="2021-06" db="EMBL/GenBank/DDBJ databases">
        <authorList>
            <person name="Kallberg Y."/>
            <person name="Tangrot J."/>
            <person name="Rosling A."/>
        </authorList>
    </citation>
    <scope>NUCLEOTIDE SEQUENCE</scope>
    <source>
        <strain evidence="4">IN212</strain>
    </source>
</reference>